<reference evidence="1 2" key="1">
    <citation type="submission" date="2020-10" db="EMBL/GenBank/DDBJ databases">
        <title>Identification of Nocardia species via Next-generation sequencing and recognition of intraspecies genetic diversity.</title>
        <authorList>
            <person name="Li P."/>
            <person name="Li P."/>
            <person name="Lu B."/>
        </authorList>
    </citation>
    <scope>NUCLEOTIDE SEQUENCE [LARGE SCALE GENOMIC DNA]</scope>
    <source>
        <strain evidence="1 2">BJ06-0143</strain>
    </source>
</reference>
<dbReference type="EMBL" id="JADLQN010000002">
    <property type="protein sequence ID" value="MBF6356150.1"/>
    <property type="molecule type" value="Genomic_DNA"/>
</dbReference>
<dbReference type="Pfam" id="PF02575">
    <property type="entry name" value="YbaB_DNA_bd"/>
    <property type="match status" value="1"/>
</dbReference>
<organism evidence="1 2">
    <name type="scientific">Nocardia higoensis</name>
    <dbReference type="NCBI Taxonomy" id="228599"/>
    <lineage>
        <taxon>Bacteria</taxon>
        <taxon>Bacillati</taxon>
        <taxon>Actinomycetota</taxon>
        <taxon>Actinomycetes</taxon>
        <taxon>Mycobacteriales</taxon>
        <taxon>Nocardiaceae</taxon>
        <taxon>Nocardia</taxon>
    </lineage>
</organism>
<proteinExistence type="predicted"/>
<comment type="caution">
    <text evidence="1">The sequence shown here is derived from an EMBL/GenBank/DDBJ whole genome shotgun (WGS) entry which is preliminary data.</text>
</comment>
<evidence type="ECO:0000313" key="1">
    <source>
        <dbReference type="EMBL" id="MBF6356150.1"/>
    </source>
</evidence>
<dbReference type="InterPro" id="IPR004401">
    <property type="entry name" value="YbaB/EbfC"/>
</dbReference>
<dbReference type="Proteomes" id="UP000707731">
    <property type="component" value="Unassembled WGS sequence"/>
</dbReference>
<accession>A0ABS0DDF1</accession>
<dbReference type="Gene3D" id="3.30.1310.10">
    <property type="entry name" value="Nucleoid-associated protein YbaB-like domain"/>
    <property type="match status" value="1"/>
</dbReference>
<sequence length="171" mass="18576">MTNEFAKAEMLSVLDEVQQQMRMIARVQRDRAQLTATATVRKQVTVTVNADGVVIETKFGSAVEELTYPDIAKAVTEAAQQAAADVARRGQELMSTLRDRRARLPKLSDLIEGMPDLGADVPVPPVVSTAPPTAGERSAIGFGEESTDMRFTDVEAVDLVERDRGVTDSGW</sequence>
<dbReference type="SUPFAM" id="SSF82607">
    <property type="entry name" value="YbaB-like"/>
    <property type="match status" value="1"/>
</dbReference>
<protein>
    <submittedName>
        <fullName evidence="1">YbaB/EbfC family nucleoid-associated protein</fullName>
    </submittedName>
</protein>
<dbReference type="InterPro" id="IPR036894">
    <property type="entry name" value="YbaB-like_sf"/>
</dbReference>
<keyword evidence="2" id="KW-1185">Reference proteome</keyword>
<dbReference type="RefSeq" id="WP_195002977.1">
    <property type="nucleotide sequence ID" value="NZ_JADLQN010000002.1"/>
</dbReference>
<gene>
    <name evidence="1" type="ORF">IU449_16650</name>
</gene>
<name>A0ABS0DDF1_9NOCA</name>
<evidence type="ECO:0000313" key="2">
    <source>
        <dbReference type="Proteomes" id="UP000707731"/>
    </source>
</evidence>